<keyword evidence="4" id="KW-1185">Reference proteome</keyword>
<protein>
    <recommendedName>
        <fullName evidence="5">Programmed cell death protein 5</fullName>
    </recommendedName>
</protein>
<dbReference type="InterPro" id="IPR002836">
    <property type="entry name" value="PDCD5-like"/>
</dbReference>
<dbReference type="PANTHER" id="PTHR10840:SF0">
    <property type="entry name" value="PROGRAMMED CELL DEATH PROTEIN 5"/>
    <property type="match status" value="1"/>
</dbReference>
<organism evidence="3 4">
    <name type="scientific">Trichogramma brassicae</name>
    <dbReference type="NCBI Taxonomy" id="86971"/>
    <lineage>
        <taxon>Eukaryota</taxon>
        <taxon>Metazoa</taxon>
        <taxon>Ecdysozoa</taxon>
        <taxon>Arthropoda</taxon>
        <taxon>Hexapoda</taxon>
        <taxon>Insecta</taxon>
        <taxon>Pterygota</taxon>
        <taxon>Neoptera</taxon>
        <taxon>Endopterygota</taxon>
        <taxon>Hymenoptera</taxon>
        <taxon>Apocrita</taxon>
        <taxon>Proctotrupomorpha</taxon>
        <taxon>Chalcidoidea</taxon>
        <taxon>Trichogrammatidae</taxon>
        <taxon>Trichogramma</taxon>
    </lineage>
</organism>
<proteinExistence type="inferred from homology"/>
<sequence>MSDPELEQLRQQRLAQLQAQQKGQDGSNQQQAMEEKKQQMEDMRNSILSQVLDQNARARLNTLSLGKPEKGKMVENMICAMAQRGQIANKIGEKELISILESINRQTSSTTSKVKV</sequence>
<dbReference type="GO" id="GO:0005829">
    <property type="term" value="C:cytosol"/>
    <property type="evidence" value="ECO:0007669"/>
    <property type="project" value="TreeGrafter"/>
</dbReference>
<dbReference type="InterPro" id="IPR036883">
    <property type="entry name" value="PDCD5-like_sf"/>
</dbReference>
<dbReference type="OrthoDB" id="10252486at2759"/>
<dbReference type="PIRSF" id="PIRSF015730">
    <property type="entry name" value="TFAR19"/>
    <property type="match status" value="1"/>
</dbReference>
<accession>A0A6H5IUH2</accession>
<dbReference type="Pfam" id="PF01984">
    <property type="entry name" value="dsDNA_bind"/>
    <property type="match status" value="1"/>
</dbReference>
<dbReference type="AlphaFoldDB" id="A0A6H5IUH2"/>
<dbReference type="Gene3D" id="1.10.8.140">
    <property type="entry name" value="PDCD5-like"/>
    <property type="match status" value="1"/>
</dbReference>
<evidence type="ECO:0000256" key="2">
    <source>
        <dbReference type="SAM" id="MobiDB-lite"/>
    </source>
</evidence>
<feature type="compositionally biased region" description="Low complexity" evidence="2">
    <location>
        <begin position="15"/>
        <end position="32"/>
    </location>
</feature>
<feature type="region of interest" description="Disordered" evidence="2">
    <location>
        <begin position="15"/>
        <end position="43"/>
    </location>
</feature>
<dbReference type="GO" id="GO:0003677">
    <property type="term" value="F:DNA binding"/>
    <property type="evidence" value="ECO:0007669"/>
    <property type="project" value="InterPro"/>
</dbReference>
<name>A0A6H5IUH2_9HYME</name>
<dbReference type="Proteomes" id="UP000479190">
    <property type="component" value="Unassembled WGS sequence"/>
</dbReference>
<dbReference type="PANTHER" id="PTHR10840">
    <property type="entry name" value="PROGRAMMED CELL DEATH PROTEIN 5"/>
    <property type="match status" value="1"/>
</dbReference>
<comment type="similarity">
    <text evidence="1">Belongs to the PDCD5 family.</text>
</comment>
<evidence type="ECO:0000313" key="4">
    <source>
        <dbReference type="Proteomes" id="UP000479190"/>
    </source>
</evidence>
<evidence type="ECO:0000256" key="1">
    <source>
        <dbReference type="ARBA" id="ARBA00010490"/>
    </source>
</evidence>
<dbReference type="EMBL" id="CADCXV010000906">
    <property type="protein sequence ID" value="CAB0038448.1"/>
    <property type="molecule type" value="Genomic_DNA"/>
</dbReference>
<dbReference type="SUPFAM" id="SSF46950">
    <property type="entry name" value="Double-stranded DNA-binding domain"/>
    <property type="match status" value="1"/>
</dbReference>
<dbReference type="GO" id="GO:0005634">
    <property type="term" value="C:nucleus"/>
    <property type="evidence" value="ECO:0007669"/>
    <property type="project" value="TreeGrafter"/>
</dbReference>
<reference evidence="3 4" key="1">
    <citation type="submission" date="2020-02" db="EMBL/GenBank/DDBJ databases">
        <authorList>
            <person name="Ferguson B K."/>
        </authorList>
    </citation>
    <scope>NUCLEOTIDE SEQUENCE [LARGE SCALE GENOMIC DNA]</scope>
</reference>
<evidence type="ECO:0008006" key="5">
    <source>
        <dbReference type="Google" id="ProtNLM"/>
    </source>
</evidence>
<evidence type="ECO:0000313" key="3">
    <source>
        <dbReference type="EMBL" id="CAB0038448.1"/>
    </source>
</evidence>
<feature type="compositionally biased region" description="Basic and acidic residues" evidence="2">
    <location>
        <begin position="33"/>
        <end position="43"/>
    </location>
</feature>
<gene>
    <name evidence="3" type="ORF">TBRA_LOCUS10229</name>
</gene>